<evidence type="ECO:0000313" key="1">
    <source>
        <dbReference type="EnsemblPlants" id="TuG1812G0200002241.01.T09.cds333768"/>
    </source>
</evidence>
<reference evidence="2" key="1">
    <citation type="journal article" date="2013" name="Nature">
        <title>Draft genome of the wheat A-genome progenitor Triticum urartu.</title>
        <authorList>
            <person name="Ling H.Q."/>
            <person name="Zhao S."/>
            <person name="Liu D."/>
            <person name="Wang J."/>
            <person name="Sun H."/>
            <person name="Zhang C."/>
            <person name="Fan H."/>
            <person name="Li D."/>
            <person name="Dong L."/>
            <person name="Tao Y."/>
            <person name="Gao C."/>
            <person name="Wu H."/>
            <person name="Li Y."/>
            <person name="Cui Y."/>
            <person name="Guo X."/>
            <person name="Zheng S."/>
            <person name="Wang B."/>
            <person name="Yu K."/>
            <person name="Liang Q."/>
            <person name="Yang W."/>
            <person name="Lou X."/>
            <person name="Chen J."/>
            <person name="Feng M."/>
            <person name="Jian J."/>
            <person name="Zhang X."/>
            <person name="Luo G."/>
            <person name="Jiang Y."/>
            <person name="Liu J."/>
            <person name="Wang Z."/>
            <person name="Sha Y."/>
            <person name="Zhang B."/>
            <person name="Wu H."/>
            <person name="Tang D."/>
            <person name="Shen Q."/>
            <person name="Xue P."/>
            <person name="Zou S."/>
            <person name="Wang X."/>
            <person name="Liu X."/>
            <person name="Wang F."/>
            <person name="Yang Y."/>
            <person name="An X."/>
            <person name="Dong Z."/>
            <person name="Zhang K."/>
            <person name="Zhang X."/>
            <person name="Luo M.C."/>
            <person name="Dvorak J."/>
            <person name="Tong Y."/>
            <person name="Wang J."/>
            <person name="Yang H."/>
            <person name="Li Z."/>
            <person name="Wang D."/>
            <person name="Zhang A."/>
            <person name="Wang J."/>
        </authorList>
    </citation>
    <scope>NUCLEOTIDE SEQUENCE</scope>
    <source>
        <strain evidence="2">cv. G1812</strain>
    </source>
</reference>
<reference evidence="1" key="2">
    <citation type="submission" date="2018-03" db="EMBL/GenBank/DDBJ databases">
        <title>The Triticum urartu genome reveals the dynamic nature of wheat genome evolution.</title>
        <authorList>
            <person name="Ling H."/>
            <person name="Ma B."/>
            <person name="Shi X."/>
            <person name="Liu H."/>
            <person name="Dong L."/>
            <person name="Sun H."/>
            <person name="Cao Y."/>
            <person name="Gao Q."/>
            <person name="Zheng S."/>
            <person name="Li Y."/>
            <person name="Yu Y."/>
            <person name="Du H."/>
            <person name="Qi M."/>
            <person name="Li Y."/>
            <person name="Yu H."/>
            <person name="Cui Y."/>
            <person name="Wang N."/>
            <person name="Chen C."/>
            <person name="Wu H."/>
            <person name="Zhao Y."/>
            <person name="Zhang J."/>
            <person name="Li Y."/>
            <person name="Zhou W."/>
            <person name="Zhang B."/>
            <person name="Hu W."/>
            <person name="Eijk M."/>
            <person name="Tang J."/>
            <person name="Witsenboer H."/>
            <person name="Zhao S."/>
            <person name="Li Z."/>
            <person name="Zhang A."/>
            <person name="Wang D."/>
            <person name="Liang C."/>
        </authorList>
    </citation>
    <scope>NUCLEOTIDE SEQUENCE [LARGE SCALE GENOMIC DNA]</scope>
    <source>
        <strain evidence="1">cv. G1812</strain>
    </source>
</reference>
<sequence>MLPSSGSSCVRHHAIAFLPQVHLPSFLYLVQDGENQIRIERWR</sequence>
<organism evidence="1 2">
    <name type="scientific">Triticum urartu</name>
    <name type="common">Red wild einkorn</name>
    <name type="synonym">Crithodium urartu</name>
    <dbReference type="NCBI Taxonomy" id="4572"/>
    <lineage>
        <taxon>Eukaryota</taxon>
        <taxon>Viridiplantae</taxon>
        <taxon>Streptophyta</taxon>
        <taxon>Embryophyta</taxon>
        <taxon>Tracheophyta</taxon>
        <taxon>Spermatophyta</taxon>
        <taxon>Magnoliopsida</taxon>
        <taxon>Liliopsida</taxon>
        <taxon>Poales</taxon>
        <taxon>Poaceae</taxon>
        <taxon>BOP clade</taxon>
        <taxon>Pooideae</taxon>
        <taxon>Triticodae</taxon>
        <taxon>Triticeae</taxon>
        <taxon>Triticinae</taxon>
        <taxon>Triticum</taxon>
    </lineage>
</organism>
<reference evidence="1" key="3">
    <citation type="submission" date="2022-06" db="UniProtKB">
        <authorList>
            <consortium name="EnsemblPlants"/>
        </authorList>
    </citation>
    <scope>IDENTIFICATION</scope>
</reference>
<dbReference type="AlphaFoldDB" id="A0A8R7PCU4"/>
<dbReference type="EnsemblPlants" id="TuG1812G0200002241.01.T09">
    <property type="protein sequence ID" value="TuG1812G0200002241.01.T09.cds333768"/>
    <property type="gene ID" value="TuG1812G0200002241.01"/>
</dbReference>
<dbReference type="Proteomes" id="UP000015106">
    <property type="component" value="Chromosome 2"/>
</dbReference>
<keyword evidence="2" id="KW-1185">Reference proteome</keyword>
<protein>
    <submittedName>
        <fullName evidence="1">Uncharacterized protein</fullName>
    </submittedName>
</protein>
<evidence type="ECO:0000313" key="2">
    <source>
        <dbReference type="Proteomes" id="UP000015106"/>
    </source>
</evidence>
<accession>A0A8R7PCU4</accession>
<dbReference type="Gramene" id="TuG1812G0200002241.01.T09">
    <property type="protein sequence ID" value="TuG1812G0200002241.01.T09.cds333768"/>
    <property type="gene ID" value="TuG1812G0200002241.01"/>
</dbReference>
<proteinExistence type="predicted"/>
<name>A0A8R7PCU4_TRIUA</name>